<dbReference type="PANTHER" id="PTHR33744:SF1">
    <property type="entry name" value="DNA-BINDING TRANSCRIPTIONAL ACTIVATOR ADER"/>
    <property type="match status" value="1"/>
</dbReference>
<comment type="caution">
    <text evidence="3">The sequence shown here is derived from an EMBL/GenBank/DDBJ whole genome shotgun (WGS) entry which is preliminary data.</text>
</comment>
<dbReference type="EMBL" id="PVTF01000018">
    <property type="protein sequence ID" value="PRY34105.1"/>
    <property type="molecule type" value="Genomic_DNA"/>
</dbReference>
<dbReference type="Gene3D" id="1.10.10.2840">
    <property type="entry name" value="PucR C-terminal helix-turn-helix domain"/>
    <property type="match status" value="1"/>
</dbReference>
<dbReference type="InterPro" id="IPR051448">
    <property type="entry name" value="CdaR-like_regulators"/>
</dbReference>
<evidence type="ECO:0000259" key="1">
    <source>
        <dbReference type="Pfam" id="PF13556"/>
    </source>
</evidence>
<reference evidence="3 4" key="1">
    <citation type="submission" date="2018-03" db="EMBL/GenBank/DDBJ databases">
        <title>Genomic Encyclopedia of Archaeal and Bacterial Type Strains, Phase II (KMG-II): from individual species to whole genera.</title>
        <authorList>
            <person name="Goeker M."/>
        </authorList>
    </citation>
    <scope>NUCLEOTIDE SEQUENCE [LARGE SCALE GENOMIC DNA]</scope>
    <source>
        <strain evidence="3 4">DSM 44720</strain>
    </source>
</reference>
<dbReference type="PANTHER" id="PTHR33744">
    <property type="entry name" value="CARBOHYDRATE DIACID REGULATOR"/>
    <property type="match status" value="1"/>
</dbReference>
<sequence length="418" mass="44761">MWPTPVHRAWEFTQNPMGALVTGHKLTVNGRPLHEQLVRGRSIARDLVARFVEEIPLYQALPREELDGDITRITATNLRIVERMLRTGLPPTEADLGDLATSAARRATEGVPLGAVLTAYSLGIRAMWHALLDDAAPEDLADVLAATDLVFRFQQTAVSVVATAYAEERQTIFGHERDARHALVSALLAGEPVGSRVGDRHLVLALAIGGVPEDGADAGIAARRALRRVQDELDPTALHLLDTTGGVALLPPDQLDRLPALVARLGAAAGVDITAAHDAADTADLPEAHRRARDVLDTVLRLGRPPGLYRLQDVLLEYQLGQVTPATAALAALLDPLAGNPDLLPTLEVHLAEDLNRRRTAARLHIHPNTVDYRLRRVVALTGLDPARPQDLQHIGAALAARRVIGLPLKGGTGGAAG</sequence>
<proteinExistence type="predicted"/>
<organism evidence="3 4">
    <name type="scientific">Umezawaea tangerina</name>
    <dbReference type="NCBI Taxonomy" id="84725"/>
    <lineage>
        <taxon>Bacteria</taxon>
        <taxon>Bacillati</taxon>
        <taxon>Actinomycetota</taxon>
        <taxon>Actinomycetes</taxon>
        <taxon>Pseudonocardiales</taxon>
        <taxon>Pseudonocardiaceae</taxon>
        <taxon>Umezawaea</taxon>
    </lineage>
</organism>
<gene>
    <name evidence="3" type="ORF">CLV43_118133</name>
</gene>
<feature type="domain" description="PucR C-terminal helix-turn-helix" evidence="1">
    <location>
        <begin position="343"/>
        <end position="401"/>
    </location>
</feature>
<dbReference type="InterPro" id="IPR025736">
    <property type="entry name" value="PucR_C-HTH_dom"/>
</dbReference>
<name>A0A2T0SL32_9PSEU</name>
<dbReference type="AlphaFoldDB" id="A0A2T0SL32"/>
<evidence type="ECO:0000313" key="3">
    <source>
        <dbReference type="EMBL" id="PRY34105.1"/>
    </source>
</evidence>
<dbReference type="Pfam" id="PF13556">
    <property type="entry name" value="HTH_30"/>
    <property type="match status" value="1"/>
</dbReference>
<dbReference type="Proteomes" id="UP000239494">
    <property type="component" value="Unassembled WGS sequence"/>
</dbReference>
<accession>A0A2T0SL32</accession>
<feature type="domain" description="RsbT co-antagonist protein RsbRD N-terminal" evidence="2">
    <location>
        <begin position="42"/>
        <end position="180"/>
    </location>
</feature>
<dbReference type="InterPro" id="IPR042070">
    <property type="entry name" value="PucR_C-HTH_sf"/>
</dbReference>
<dbReference type="InterPro" id="IPR025751">
    <property type="entry name" value="RsbRD_N_dom"/>
</dbReference>
<dbReference type="Pfam" id="PF14361">
    <property type="entry name" value="RsbRD_N"/>
    <property type="match status" value="1"/>
</dbReference>
<evidence type="ECO:0000313" key="4">
    <source>
        <dbReference type="Proteomes" id="UP000239494"/>
    </source>
</evidence>
<keyword evidence="4" id="KW-1185">Reference proteome</keyword>
<protein>
    <submittedName>
        <fullName evidence="3">PucR-like helix-turn-helix protein</fullName>
    </submittedName>
</protein>
<evidence type="ECO:0000259" key="2">
    <source>
        <dbReference type="Pfam" id="PF14361"/>
    </source>
</evidence>